<sequence>MGVRIDLVALTAALAPGRLAKPAEGDVQERGPSDRPEPDDPKEKEDFLLTCDEWINFSAFQARYCGSGAFGPGGGSLKFPSVDIPLAFEKDLPAGRLGECRLLVASYWIVHAGKVIRDSMEQKSTEGWDLRTWRGWSERIPGILKNAKHSEEVTSALERELNEMNIIG</sequence>
<dbReference type="OrthoDB" id="3350591at2759"/>
<dbReference type="Pfam" id="PF12311">
    <property type="entry name" value="DUF3632"/>
    <property type="match status" value="1"/>
</dbReference>
<keyword evidence="3" id="KW-1185">Reference proteome</keyword>
<comment type="caution">
    <text evidence="2">The sequence shown here is derived from an EMBL/GenBank/DDBJ whole genome shotgun (WGS) entry which is preliminary data.</text>
</comment>
<accession>A0A8H6KIU1</accession>
<feature type="region of interest" description="Disordered" evidence="1">
    <location>
        <begin position="20"/>
        <end position="43"/>
    </location>
</feature>
<evidence type="ECO:0000313" key="3">
    <source>
        <dbReference type="Proteomes" id="UP000639643"/>
    </source>
</evidence>
<evidence type="ECO:0000313" key="2">
    <source>
        <dbReference type="EMBL" id="KAF6831566.1"/>
    </source>
</evidence>
<evidence type="ECO:0000256" key="1">
    <source>
        <dbReference type="SAM" id="MobiDB-lite"/>
    </source>
</evidence>
<reference evidence="2" key="1">
    <citation type="journal article" date="2020" name="Phytopathology">
        <title>Genome Sequence Resources of Colletotrichum truncatum, C. plurivorum, C. musicola, and C. sojae: Four Species Pathogenic to Soybean (Glycine max).</title>
        <authorList>
            <person name="Rogerio F."/>
            <person name="Boufleur T.R."/>
            <person name="Ciampi-Guillardi M."/>
            <person name="Sukno S.A."/>
            <person name="Thon M.R."/>
            <person name="Massola Junior N.S."/>
            <person name="Baroncelli R."/>
        </authorList>
    </citation>
    <scope>NUCLEOTIDE SEQUENCE</scope>
    <source>
        <strain evidence="2">LFN0074</strain>
    </source>
</reference>
<protein>
    <submittedName>
        <fullName evidence="2">Uncharacterized protein</fullName>
    </submittedName>
</protein>
<dbReference type="Proteomes" id="UP000639643">
    <property type="component" value="Unassembled WGS sequence"/>
</dbReference>
<dbReference type="AlphaFoldDB" id="A0A8H6KIU1"/>
<organism evidence="2 3">
    <name type="scientific">Colletotrichum musicola</name>
    <dbReference type="NCBI Taxonomy" id="2175873"/>
    <lineage>
        <taxon>Eukaryota</taxon>
        <taxon>Fungi</taxon>
        <taxon>Dikarya</taxon>
        <taxon>Ascomycota</taxon>
        <taxon>Pezizomycotina</taxon>
        <taxon>Sordariomycetes</taxon>
        <taxon>Hypocreomycetidae</taxon>
        <taxon>Glomerellales</taxon>
        <taxon>Glomerellaceae</taxon>
        <taxon>Colletotrichum</taxon>
        <taxon>Colletotrichum orchidearum species complex</taxon>
    </lineage>
</organism>
<gene>
    <name evidence="2" type="ORF">CMUS01_07302</name>
</gene>
<dbReference type="InterPro" id="IPR022085">
    <property type="entry name" value="OpdG"/>
</dbReference>
<proteinExistence type="predicted"/>
<feature type="compositionally biased region" description="Basic and acidic residues" evidence="1">
    <location>
        <begin position="21"/>
        <end position="43"/>
    </location>
</feature>
<name>A0A8H6KIU1_9PEZI</name>
<dbReference type="EMBL" id="WIGM01000258">
    <property type="protein sequence ID" value="KAF6831566.1"/>
    <property type="molecule type" value="Genomic_DNA"/>
</dbReference>